<dbReference type="OMA" id="FTHSTYY"/>
<proteinExistence type="predicted"/>
<keyword evidence="4" id="KW-0804">Transcription</keyword>
<dbReference type="InterPro" id="IPR002100">
    <property type="entry name" value="TF_MADSbox"/>
</dbReference>
<evidence type="ECO:0000256" key="4">
    <source>
        <dbReference type="ARBA" id="ARBA00023163"/>
    </source>
</evidence>
<dbReference type="eggNOG" id="KOG0014">
    <property type="taxonomic scope" value="Eukaryota"/>
</dbReference>
<comment type="subcellular location">
    <subcellularLocation>
        <location evidence="1">Nucleus</location>
    </subcellularLocation>
</comment>
<protein>
    <submittedName>
        <fullName evidence="7">MADS-box transcription factor 29</fullName>
    </submittedName>
</protein>
<evidence type="ECO:0000256" key="6">
    <source>
        <dbReference type="ARBA" id="ARBA00037260"/>
    </source>
</evidence>
<dbReference type="SUPFAM" id="SSF55455">
    <property type="entry name" value="SRF-like"/>
    <property type="match status" value="1"/>
</dbReference>
<dbReference type="PROSITE" id="PS50066">
    <property type="entry name" value="MADS_BOX_2"/>
    <property type="match status" value="1"/>
</dbReference>
<dbReference type="Pfam" id="PF01486">
    <property type="entry name" value="K-box"/>
    <property type="match status" value="1"/>
</dbReference>
<dbReference type="PRINTS" id="PR00404">
    <property type="entry name" value="MADSDOMAIN"/>
</dbReference>
<keyword evidence="2" id="KW-0805">Transcription regulation</keyword>
<dbReference type="PROSITE" id="PS00350">
    <property type="entry name" value="MADS_BOX_1"/>
    <property type="match status" value="1"/>
</dbReference>
<gene>
    <name evidence="7" type="ORF">TRIUR3_26896</name>
</gene>
<sequence length="238" mass="27382">MGRGKIEIKRIENATNRQVTFSKRRGGLLKKANELAVLCDARVGVVIFSSTGRMFEYSSPASSLRDLIEQYQNATNSQFEEINHDQQIFVEMTRMRNEMEKLDGAIRRYTGDDLSSLSLADVNDIEQQLEFSVAKVRARKHQLLNQQLDNLRRKVYNELSIAHFASAIDPEHILEDQNSFLCRMISENQHGGDGKMARFDNHAAPVMDWLIHELSGFMDYFRKKKITVDGRLTLMMHA</sequence>
<evidence type="ECO:0000256" key="3">
    <source>
        <dbReference type="ARBA" id="ARBA00023125"/>
    </source>
</evidence>
<evidence type="ECO:0000256" key="2">
    <source>
        <dbReference type="ARBA" id="ARBA00023015"/>
    </source>
</evidence>
<evidence type="ECO:0000313" key="7">
    <source>
        <dbReference type="EMBL" id="EMS53774.1"/>
    </source>
</evidence>
<dbReference type="AlphaFoldDB" id="M8A068"/>
<dbReference type="PROSITE" id="PS51297">
    <property type="entry name" value="K_BOX"/>
    <property type="match status" value="1"/>
</dbReference>
<comment type="function">
    <text evidence="6">Probable transcription factor.</text>
</comment>
<accession>M8A068</accession>
<dbReference type="InterPro" id="IPR002487">
    <property type="entry name" value="TF_Kbox"/>
</dbReference>
<dbReference type="STRING" id="4572.M8A068"/>
<dbReference type="EMBL" id="KD190392">
    <property type="protein sequence ID" value="EMS53774.1"/>
    <property type="molecule type" value="Genomic_DNA"/>
</dbReference>
<dbReference type="FunFam" id="3.40.1810.10:FF:000026">
    <property type="entry name" value="MADS-box transcription factor 29"/>
    <property type="match status" value="1"/>
</dbReference>
<keyword evidence="3" id="KW-0238">DNA-binding</keyword>
<dbReference type="CDD" id="cd00265">
    <property type="entry name" value="MADS_MEF2_like"/>
    <property type="match status" value="1"/>
</dbReference>
<organism evidence="7">
    <name type="scientific">Triticum urartu</name>
    <name type="common">Red wild einkorn</name>
    <name type="synonym">Crithodium urartu</name>
    <dbReference type="NCBI Taxonomy" id="4572"/>
    <lineage>
        <taxon>Eukaryota</taxon>
        <taxon>Viridiplantae</taxon>
        <taxon>Streptophyta</taxon>
        <taxon>Embryophyta</taxon>
        <taxon>Tracheophyta</taxon>
        <taxon>Spermatophyta</taxon>
        <taxon>Magnoliopsida</taxon>
        <taxon>Liliopsida</taxon>
        <taxon>Poales</taxon>
        <taxon>Poaceae</taxon>
        <taxon>BOP clade</taxon>
        <taxon>Pooideae</taxon>
        <taxon>Triticodae</taxon>
        <taxon>Triticeae</taxon>
        <taxon>Triticinae</taxon>
        <taxon>Triticum</taxon>
    </lineage>
</organism>
<dbReference type="InterPro" id="IPR033896">
    <property type="entry name" value="MEF2-like_N"/>
</dbReference>
<dbReference type="SMART" id="SM00432">
    <property type="entry name" value="MADS"/>
    <property type="match status" value="1"/>
</dbReference>
<name>M8A068_TRIUA</name>
<dbReference type="Gene3D" id="3.40.1810.10">
    <property type="entry name" value="Transcription factor, MADS-box"/>
    <property type="match status" value="1"/>
</dbReference>
<keyword evidence="5" id="KW-0539">Nucleus</keyword>
<dbReference type="GO" id="GO:0005634">
    <property type="term" value="C:nucleus"/>
    <property type="evidence" value="ECO:0007669"/>
    <property type="project" value="UniProtKB-SubCell"/>
</dbReference>
<dbReference type="GO" id="GO:0046983">
    <property type="term" value="F:protein dimerization activity"/>
    <property type="evidence" value="ECO:0007669"/>
    <property type="project" value="InterPro"/>
</dbReference>
<evidence type="ECO:0000256" key="1">
    <source>
        <dbReference type="ARBA" id="ARBA00004123"/>
    </source>
</evidence>
<dbReference type="GO" id="GO:0045944">
    <property type="term" value="P:positive regulation of transcription by RNA polymerase II"/>
    <property type="evidence" value="ECO:0007669"/>
    <property type="project" value="InterPro"/>
</dbReference>
<dbReference type="Pfam" id="PF00319">
    <property type="entry name" value="SRF-TF"/>
    <property type="match status" value="1"/>
</dbReference>
<reference evidence="7" key="1">
    <citation type="journal article" date="2013" name="Nature">
        <title>Draft genome of the wheat A-genome progenitor Triticum urartu.</title>
        <authorList>
            <person name="Ling H.Q."/>
            <person name="Zhao S."/>
            <person name="Liu D."/>
            <person name="Wang J."/>
            <person name="Sun H."/>
            <person name="Zhang C."/>
            <person name="Fan H."/>
            <person name="Li D."/>
            <person name="Dong L."/>
            <person name="Tao Y."/>
            <person name="Gao C."/>
            <person name="Wu H."/>
            <person name="Li Y."/>
            <person name="Cui Y."/>
            <person name="Guo X."/>
            <person name="Zheng S."/>
            <person name="Wang B."/>
            <person name="Yu K."/>
            <person name="Liang Q."/>
            <person name="Yang W."/>
            <person name="Lou X."/>
            <person name="Chen J."/>
            <person name="Feng M."/>
            <person name="Jian J."/>
            <person name="Zhang X."/>
            <person name="Luo G."/>
            <person name="Jiang Y."/>
            <person name="Liu J."/>
            <person name="Wang Z."/>
            <person name="Sha Y."/>
            <person name="Zhang B."/>
            <person name="Wu H."/>
            <person name="Tang D."/>
            <person name="Shen Q."/>
            <person name="Xue P."/>
            <person name="Zou S."/>
            <person name="Wang X."/>
            <person name="Liu X."/>
            <person name="Wang F."/>
            <person name="Yang Y."/>
            <person name="An X."/>
            <person name="Dong Z."/>
            <person name="Zhang K."/>
            <person name="Zhang X."/>
            <person name="Luo M.C."/>
            <person name="Dvorak J."/>
            <person name="Tong Y."/>
            <person name="Wang J."/>
            <person name="Yang H."/>
            <person name="Li Z."/>
            <person name="Wang D."/>
            <person name="Zhang A."/>
            <person name="Wang J."/>
        </authorList>
    </citation>
    <scope>NUCLEOTIDE SEQUENCE</scope>
</reference>
<dbReference type="PANTHER" id="PTHR48019">
    <property type="entry name" value="SERUM RESPONSE FACTOR HOMOLOG"/>
    <property type="match status" value="1"/>
</dbReference>
<dbReference type="InterPro" id="IPR050142">
    <property type="entry name" value="MADS-box/MEF2_TF"/>
</dbReference>
<dbReference type="GO" id="GO:0003700">
    <property type="term" value="F:DNA-binding transcription factor activity"/>
    <property type="evidence" value="ECO:0007669"/>
    <property type="project" value="InterPro"/>
</dbReference>
<evidence type="ECO:0000256" key="5">
    <source>
        <dbReference type="ARBA" id="ARBA00023242"/>
    </source>
</evidence>
<dbReference type="GO" id="GO:0000977">
    <property type="term" value="F:RNA polymerase II transcription regulatory region sequence-specific DNA binding"/>
    <property type="evidence" value="ECO:0007669"/>
    <property type="project" value="InterPro"/>
</dbReference>
<dbReference type="InterPro" id="IPR036879">
    <property type="entry name" value="TF_MADSbox_sf"/>
</dbReference>